<feature type="region of interest" description="Disordered" evidence="1">
    <location>
        <begin position="78"/>
        <end position="134"/>
    </location>
</feature>
<organism evidence="2 3">
    <name type="scientific">Tribonema minus</name>
    <dbReference type="NCBI Taxonomy" id="303371"/>
    <lineage>
        <taxon>Eukaryota</taxon>
        <taxon>Sar</taxon>
        <taxon>Stramenopiles</taxon>
        <taxon>Ochrophyta</taxon>
        <taxon>PX clade</taxon>
        <taxon>Xanthophyceae</taxon>
        <taxon>Tribonematales</taxon>
        <taxon>Tribonemataceae</taxon>
        <taxon>Tribonema</taxon>
    </lineage>
</organism>
<dbReference type="EMBL" id="JAFCMP010000002">
    <property type="protein sequence ID" value="KAG5192816.1"/>
    <property type="molecule type" value="Genomic_DNA"/>
</dbReference>
<dbReference type="OrthoDB" id="10328834at2759"/>
<keyword evidence="3" id="KW-1185">Reference proteome</keyword>
<accession>A0A835ZFH5</accession>
<feature type="compositionally biased region" description="Gly residues" evidence="1">
    <location>
        <begin position="87"/>
        <end position="133"/>
    </location>
</feature>
<proteinExistence type="predicted"/>
<dbReference type="Proteomes" id="UP000664859">
    <property type="component" value="Unassembled WGS sequence"/>
</dbReference>
<dbReference type="AlphaFoldDB" id="A0A835ZFH5"/>
<feature type="region of interest" description="Disordered" evidence="1">
    <location>
        <begin position="354"/>
        <end position="374"/>
    </location>
</feature>
<protein>
    <submittedName>
        <fullName evidence="2">Uncharacterized protein</fullName>
    </submittedName>
</protein>
<evidence type="ECO:0000313" key="3">
    <source>
        <dbReference type="Proteomes" id="UP000664859"/>
    </source>
</evidence>
<evidence type="ECO:0000256" key="1">
    <source>
        <dbReference type="SAM" id="MobiDB-lite"/>
    </source>
</evidence>
<sequence>MCCGASAALPAGRHMPELQNNAGAALRETWFTFAAPSAPLPPPLRRAPPAAAVAWRALSIDAEGGSVTTTEGIALTGLSGDAHKSGNTGGAGDVVGSGGGGGGESAGSSGGGSDSGGGGGSDSGGGGGGGGGAAAAEEAAARSRECAVAAAMLRGGDHFFYLGLDPWQPDTMYRVPEWLEQCVRYSAPCVACERLYVGGMLEDGVCGDGGGGGGKNDLVIHLRSGDIWDAPAPHPWYGQPPLSWYAAVLNHRDWDAVTIVTERAHDELRAHPLATLLPALLRRPAARVVRASAFWRADLRALLCARHLVTAQSSLTALLLWHAPHLQSAYAESAALRDAEQRMELQHHDARAAAAAAAAAPLPPPPPEELRRARKGCSSRYTPLPLLCAVRPEVALYIHDVDAEEERRRPYTPYEEWRNTYAQRLEMMHYGWGRVVDGGGLLRCGGGGADA</sequence>
<reference evidence="2" key="1">
    <citation type="submission" date="2021-02" db="EMBL/GenBank/DDBJ databases">
        <title>First Annotated Genome of the Yellow-green Alga Tribonema minus.</title>
        <authorList>
            <person name="Mahan K.M."/>
        </authorList>
    </citation>
    <scope>NUCLEOTIDE SEQUENCE</scope>
    <source>
        <strain evidence="2">UTEX B ZZ1240</strain>
    </source>
</reference>
<evidence type="ECO:0000313" key="2">
    <source>
        <dbReference type="EMBL" id="KAG5192816.1"/>
    </source>
</evidence>
<gene>
    <name evidence="2" type="ORF">JKP88DRAFT_292458</name>
</gene>
<name>A0A835ZFH5_9STRA</name>
<comment type="caution">
    <text evidence="2">The sequence shown here is derived from an EMBL/GenBank/DDBJ whole genome shotgun (WGS) entry which is preliminary data.</text>
</comment>